<keyword evidence="6" id="KW-0325">Glycoprotein</keyword>
<dbReference type="SUPFAM" id="SSF53474">
    <property type="entry name" value="alpha/beta-Hydrolases"/>
    <property type="match status" value="2"/>
</dbReference>
<dbReference type="GO" id="GO:0045493">
    <property type="term" value="P:xylan catabolic process"/>
    <property type="evidence" value="ECO:0007669"/>
    <property type="project" value="UniProtKB-UniRule"/>
</dbReference>
<evidence type="ECO:0000256" key="4">
    <source>
        <dbReference type="ARBA" id="ARBA00022729"/>
    </source>
</evidence>
<keyword evidence="2 9" id="KW-0719">Serine esterase</keyword>
<keyword evidence="3 9" id="KW-0964">Secreted</keyword>
<gene>
    <name evidence="10" type="ORF">CC78DRAFT_525940</name>
</gene>
<feature type="signal peptide" evidence="9">
    <location>
        <begin position="1"/>
        <end position="17"/>
    </location>
</feature>
<evidence type="ECO:0000256" key="5">
    <source>
        <dbReference type="ARBA" id="ARBA00022801"/>
    </source>
</evidence>
<feature type="chain" id="PRO_5040528281" description="Carboxylic ester hydrolase" evidence="9">
    <location>
        <begin position="18"/>
        <end position="301"/>
    </location>
</feature>
<comment type="caution">
    <text evidence="10">The sequence shown here is derived from an EMBL/GenBank/DDBJ whole genome shotgun (WGS) entry which is preliminary data.</text>
</comment>
<keyword evidence="4 9" id="KW-0732">Signal</keyword>
<dbReference type="OrthoDB" id="2425929at2759"/>
<accession>A0A9P4JZN2</accession>
<dbReference type="InterPro" id="IPR029058">
    <property type="entry name" value="AB_hydrolase_fold"/>
</dbReference>
<evidence type="ECO:0000256" key="7">
    <source>
        <dbReference type="ARBA" id="ARBA00023277"/>
    </source>
</evidence>
<keyword evidence="8 9" id="KW-0624">Polysaccharide degradation</keyword>
<comment type="similarity">
    <text evidence="9">Belongs to the carbohydrate esterase 1 (CE1) family.</text>
</comment>
<evidence type="ECO:0000256" key="8">
    <source>
        <dbReference type="ARBA" id="ARBA00023326"/>
    </source>
</evidence>
<sequence>MRSLLSILTSCLSVVSAASLQARAPTPGTLSQVTNWGTQPTNAGFYIYVPRNLAASPGIIVAIHYCTGSAQAYYNGSPYRTLSEQYGFIVIYPSSPHSGTCWDVSSRQTLSHNGGGDSNTIANMVKWTLSQYSADASKVFVTGSSSGAMMTNVMAAAYPELFQAAIVYSGVPAGCFMSSGGGVNAWNSSCANGQSTATPQKWAQVVFDMDPGYDGPRPKMQIYHGSADYTLSSRNYQETMKQWAGVFGYNYDQPQATTQNDPQSGYTRTVYGPMVQGIYAQNVGHTVPIRGSDDMKFFGFA</sequence>
<dbReference type="InterPro" id="IPR010126">
    <property type="entry name" value="Esterase_phb"/>
</dbReference>
<evidence type="ECO:0000256" key="9">
    <source>
        <dbReference type="RuleBase" id="RU367147"/>
    </source>
</evidence>
<evidence type="ECO:0000256" key="2">
    <source>
        <dbReference type="ARBA" id="ARBA00022487"/>
    </source>
</evidence>
<dbReference type="Pfam" id="PF10503">
    <property type="entry name" value="Esterase_PHB"/>
    <property type="match status" value="1"/>
</dbReference>
<evidence type="ECO:0000256" key="1">
    <source>
        <dbReference type="ARBA" id="ARBA00004613"/>
    </source>
</evidence>
<proteinExistence type="inferred from homology"/>
<dbReference type="EC" id="3.1.1.-" evidence="9"/>
<dbReference type="GO" id="GO:0052689">
    <property type="term" value="F:carboxylic ester hydrolase activity"/>
    <property type="evidence" value="ECO:0007669"/>
    <property type="project" value="UniProtKB-KW"/>
</dbReference>
<dbReference type="GO" id="GO:0005576">
    <property type="term" value="C:extracellular region"/>
    <property type="evidence" value="ECO:0007669"/>
    <property type="project" value="UniProtKB-SubCell"/>
</dbReference>
<dbReference type="PANTHER" id="PTHR43037">
    <property type="entry name" value="UNNAMED PRODUCT-RELATED"/>
    <property type="match status" value="1"/>
</dbReference>
<comment type="subcellular location">
    <subcellularLocation>
        <location evidence="1 9">Secreted</location>
    </subcellularLocation>
</comment>
<protein>
    <recommendedName>
        <fullName evidence="9">Carboxylic ester hydrolase</fullName>
        <ecNumber evidence="9">3.1.1.-</ecNumber>
    </recommendedName>
</protein>
<dbReference type="Proteomes" id="UP000800093">
    <property type="component" value="Unassembled WGS sequence"/>
</dbReference>
<organism evidence="10 11">
    <name type="scientific">Lojkania enalia</name>
    <dbReference type="NCBI Taxonomy" id="147567"/>
    <lineage>
        <taxon>Eukaryota</taxon>
        <taxon>Fungi</taxon>
        <taxon>Dikarya</taxon>
        <taxon>Ascomycota</taxon>
        <taxon>Pezizomycotina</taxon>
        <taxon>Dothideomycetes</taxon>
        <taxon>Pleosporomycetidae</taxon>
        <taxon>Pleosporales</taxon>
        <taxon>Pleosporales incertae sedis</taxon>
        <taxon>Lojkania</taxon>
    </lineage>
</organism>
<evidence type="ECO:0000313" key="10">
    <source>
        <dbReference type="EMBL" id="KAF2258632.1"/>
    </source>
</evidence>
<comment type="function">
    <text evidence="9">Esterase involved in the hydrolysis of xylan, a major structural heterogeneous polysaccharide found in plant biomass representing the second most abundant polysaccharide in the biosphere, after cellulose.</text>
</comment>
<reference evidence="11" key="1">
    <citation type="journal article" date="2020" name="Stud. Mycol.">
        <title>101 Dothideomycetes genomes: A test case for predicting lifestyles and emergence of pathogens.</title>
        <authorList>
            <person name="Haridas S."/>
            <person name="Albert R."/>
            <person name="Binder M."/>
            <person name="Bloem J."/>
            <person name="LaButti K."/>
            <person name="Salamov A."/>
            <person name="Andreopoulos B."/>
            <person name="Baker S."/>
            <person name="Barry K."/>
            <person name="Bills G."/>
            <person name="Bluhm B."/>
            <person name="Cannon C."/>
            <person name="Castanera R."/>
            <person name="Culley D."/>
            <person name="Daum C."/>
            <person name="Ezra D."/>
            <person name="Gonzalez J."/>
            <person name="Henrissat B."/>
            <person name="Kuo A."/>
            <person name="Liang C."/>
            <person name="Lipzen A."/>
            <person name="Lutzoni F."/>
            <person name="Magnuson J."/>
            <person name="Mondo S."/>
            <person name="Nolan M."/>
            <person name="Ohm R."/>
            <person name="Pangilinan J."/>
            <person name="Park H.-J."/>
            <person name="Ramirez L."/>
            <person name="Alfaro M."/>
            <person name="Sun H."/>
            <person name="Tritt A."/>
            <person name="Yoshinaga Y."/>
            <person name="Zwiers L.-H."/>
            <person name="Turgeon B."/>
            <person name="Goodwin S."/>
            <person name="Spatafora J."/>
            <person name="Crous P."/>
            <person name="Grigoriev I."/>
        </authorList>
    </citation>
    <scope>NUCLEOTIDE SEQUENCE [LARGE SCALE GENOMIC DNA]</scope>
    <source>
        <strain evidence="11">CBS 304.66</strain>
    </source>
</reference>
<dbReference type="InterPro" id="IPR050955">
    <property type="entry name" value="Plant_Biomass_Hydrol_Est"/>
</dbReference>
<dbReference type="NCBIfam" id="TIGR01840">
    <property type="entry name" value="esterase_phb"/>
    <property type="match status" value="1"/>
</dbReference>
<evidence type="ECO:0000313" key="11">
    <source>
        <dbReference type="Proteomes" id="UP000800093"/>
    </source>
</evidence>
<evidence type="ECO:0000256" key="6">
    <source>
        <dbReference type="ARBA" id="ARBA00023180"/>
    </source>
</evidence>
<dbReference type="EMBL" id="ML986744">
    <property type="protein sequence ID" value="KAF2258632.1"/>
    <property type="molecule type" value="Genomic_DNA"/>
</dbReference>
<dbReference type="AlphaFoldDB" id="A0A9P4JZN2"/>
<name>A0A9P4JZN2_9PLEO</name>
<evidence type="ECO:0000256" key="3">
    <source>
        <dbReference type="ARBA" id="ARBA00022525"/>
    </source>
</evidence>
<keyword evidence="11" id="KW-1185">Reference proteome</keyword>
<dbReference type="Gene3D" id="3.40.50.1820">
    <property type="entry name" value="alpha/beta hydrolase"/>
    <property type="match status" value="1"/>
</dbReference>
<keyword evidence="5 9" id="KW-0378">Hydrolase</keyword>
<dbReference type="PANTHER" id="PTHR43037:SF3">
    <property type="entry name" value="FERULOYL ESTERASE B"/>
    <property type="match status" value="1"/>
</dbReference>
<keyword evidence="7 9" id="KW-0119">Carbohydrate metabolism</keyword>